<keyword evidence="11" id="KW-1185">Reference proteome</keyword>
<evidence type="ECO:0000259" key="9">
    <source>
        <dbReference type="Pfam" id="PF00294"/>
    </source>
</evidence>
<comment type="caution">
    <text evidence="10">The sequence shown here is derived from an EMBL/GenBank/DDBJ whole genome shotgun (WGS) entry which is preliminary data.</text>
</comment>
<comment type="similarity">
    <text evidence="1">Belongs to the carbohydrate kinase pfkB family.</text>
</comment>
<accession>A0ABS1JC45</accession>
<evidence type="ECO:0000256" key="7">
    <source>
        <dbReference type="PIRNR" id="PIRNR000535"/>
    </source>
</evidence>
<gene>
    <name evidence="10" type="primary">pfkB</name>
    <name evidence="10" type="ORF">JJB07_14470</name>
</gene>
<evidence type="ECO:0000256" key="4">
    <source>
        <dbReference type="ARBA" id="ARBA00022777"/>
    </source>
</evidence>
<organism evidence="10 11">
    <name type="scientific">Tumebacillus amylolyticus</name>
    <dbReference type="NCBI Taxonomy" id="2801339"/>
    <lineage>
        <taxon>Bacteria</taxon>
        <taxon>Bacillati</taxon>
        <taxon>Bacillota</taxon>
        <taxon>Bacilli</taxon>
        <taxon>Bacillales</taxon>
        <taxon>Alicyclobacillaceae</taxon>
        <taxon>Tumebacillus</taxon>
    </lineage>
</organism>
<dbReference type="Gene3D" id="3.40.1190.20">
    <property type="match status" value="1"/>
</dbReference>
<comment type="pathway">
    <text evidence="7">Carbohydrate metabolism; D-tagatose 6-phosphate degradation; D-glyceraldehyde 3-phosphate and glycerone phosphate from D-tagatose 6-phosphate: step 1/2.</text>
</comment>
<evidence type="ECO:0000256" key="6">
    <source>
        <dbReference type="ARBA" id="ARBA00047745"/>
    </source>
</evidence>
<dbReference type="NCBIfam" id="TIGR03828">
    <property type="entry name" value="pfkB"/>
    <property type="match status" value="1"/>
</dbReference>
<keyword evidence="2 7" id="KW-0808">Transferase</keyword>
<dbReference type="RefSeq" id="WP_201636245.1">
    <property type="nucleotide sequence ID" value="NZ_JAEQNB010000004.1"/>
</dbReference>
<proteinExistence type="inferred from homology"/>
<dbReference type="Pfam" id="PF00294">
    <property type="entry name" value="PfkB"/>
    <property type="match status" value="1"/>
</dbReference>
<dbReference type="InterPro" id="IPR002173">
    <property type="entry name" value="Carboh/pur_kinase_PfkB_CS"/>
</dbReference>
<comment type="similarity">
    <text evidence="7">Belongs to the carbohydrate kinase PfkB family. LacC subfamily.</text>
</comment>
<evidence type="ECO:0000256" key="3">
    <source>
        <dbReference type="ARBA" id="ARBA00022741"/>
    </source>
</evidence>
<dbReference type="PANTHER" id="PTHR46566:SF2">
    <property type="entry name" value="ATP-DEPENDENT 6-PHOSPHOFRUCTOKINASE ISOZYME 2"/>
    <property type="match status" value="1"/>
</dbReference>
<feature type="domain" description="Carbohydrate kinase PfkB" evidence="9">
    <location>
        <begin position="11"/>
        <end position="296"/>
    </location>
</feature>
<dbReference type="PROSITE" id="PS00584">
    <property type="entry name" value="PFKB_KINASES_2"/>
    <property type="match status" value="1"/>
</dbReference>
<evidence type="ECO:0000313" key="11">
    <source>
        <dbReference type="Proteomes" id="UP000602284"/>
    </source>
</evidence>
<dbReference type="InterPro" id="IPR029056">
    <property type="entry name" value="Ribokinase-like"/>
</dbReference>
<keyword evidence="5 7" id="KW-0067">ATP-binding</keyword>
<evidence type="ECO:0000256" key="2">
    <source>
        <dbReference type="ARBA" id="ARBA00022679"/>
    </source>
</evidence>
<evidence type="ECO:0000256" key="8">
    <source>
        <dbReference type="RuleBase" id="RU369061"/>
    </source>
</evidence>
<dbReference type="InterPro" id="IPR017583">
    <property type="entry name" value="Tagatose/fructose_Pkinase"/>
</dbReference>
<comment type="catalytic activity">
    <reaction evidence="6 8">
        <text>beta-D-fructose 1-phosphate + ATP = beta-D-fructose 1,6-bisphosphate + ADP + H(+)</text>
        <dbReference type="Rhea" id="RHEA:14213"/>
        <dbReference type="ChEBI" id="CHEBI:15378"/>
        <dbReference type="ChEBI" id="CHEBI:30616"/>
        <dbReference type="ChEBI" id="CHEBI:32966"/>
        <dbReference type="ChEBI" id="CHEBI:138881"/>
        <dbReference type="ChEBI" id="CHEBI:456216"/>
        <dbReference type="EC" id="2.7.1.56"/>
    </reaction>
</comment>
<dbReference type="InterPro" id="IPR011611">
    <property type="entry name" value="PfkB_dom"/>
</dbReference>
<evidence type="ECO:0000256" key="5">
    <source>
        <dbReference type="ARBA" id="ARBA00022840"/>
    </source>
</evidence>
<comment type="catalytic activity">
    <reaction evidence="7">
        <text>D-tagatofuranose 6-phosphate + ATP = D-tagatofuranose 1,6-bisphosphate + ADP + H(+)</text>
        <dbReference type="Rhea" id="RHEA:12420"/>
        <dbReference type="ChEBI" id="CHEBI:15378"/>
        <dbReference type="ChEBI" id="CHEBI:30616"/>
        <dbReference type="ChEBI" id="CHEBI:58694"/>
        <dbReference type="ChEBI" id="CHEBI:58695"/>
        <dbReference type="ChEBI" id="CHEBI:456216"/>
        <dbReference type="EC" id="2.7.1.144"/>
    </reaction>
</comment>
<dbReference type="InterPro" id="IPR022463">
    <property type="entry name" value="1-PFruKinase"/>
</dbReference>
<comment type="function">
    <text evidence="8">Catalyzes the ATP-dependent phosphorylation of fructose-l-phosphate to fructose-l,6-bisphosphate.</text>
</comment>
<dbReference type="SUPFAM" id="SSF53613">
    <property type="entry name" value="Ribokinase-like"/>
    <property type="match status" value="1"/>
</dbReference>
<dbReference type="GO" id="GO:0008662">
    <property type="term" value="F:1-phosphofructokinase activity"/>
    <property type="evidence" value="ECO:0007669"/>
    <property type="project" value="UniProtKB-EC"/>
</dbReference>
<sequence length="316" mass="33452">MKSTVVTVTLNPALDKTVTVPALEVGGLNRVRQVRIDPGGKGINVAKVLHGFDVDVLATGLIAGGYGERLLAQLDRQGVPHSFVRVPGETRTNLKVYSESDQVTTEINENGFDVQPQSVLEFLNVLEELLSEASYLVLAGSLPKGVSSDIYGQLVELANSKGVRTILDADGDALKKGLEARPYAVKPNLFELQQLTGQGVETLDEIISAGQTLLARGLSLVVVSMGGDGAVFLNKEETYQVKPFPITPQSTVGAGDSMVAALVHGLVTGKSLPELAEWATTAGTVTASKRGTQVCTAEEVQNEVHRVTAKKLVPKA</sequence>
<evidence type="ECO:0000256" key="1">
    <source>
        <dbReference type="ARBA" id="ARBA00005380"/>
    </source>
</evidence>
<dbReference type="EC" id="2.7.1.144" evidence="7"/>
<name>A0ABS1JC45_9BACL</name>
<keyword evidence="7" id="KW-0423">Lactose metabolism</keyword>
<keyword evidence="4 8" id="KW-0418">Kinase</keyword>
<evidence type="ECO:0000313" key="10">
    <source>
        <dbReference type="EMBL" id="MBL0387842.1"/>
    </source>
</evidence>
<dbReference type="CDD" id="cd01164">
    <property type="entry name" value="FruK_PfkB_like"/>
    <property type="match status" value="1"/>
</dbReference>
<dbReference type="NCBIfam" id="TIGR03168">
    <property type="entry name" value="1-PFK"/>
    <property type="match status" value="1"/>
</dbReference>
<dbReference type="PIRSF" id="PIRSF000535">
    <property type="entry name" value="1PFK/6PFK/LacC"/>
    <property type="match status" value="1"/>
</dbReference>
<reference evidence="10 11" key="1">
    <citation type="submission" date="2021-01" db="EMBL/GenBank/DDBJ databases">
        <title>Tumebacillus sp. strain ITR2 16S ribosomal RNA gene Genome sequencing and assembly.</title>
        <authorList>
            <person name="Kang M."/>
        </authorList>
    </citation>
    <scope>NUCLEOTIDE SEQUENCE [LARGE SCALE GENOMIC DNA]</scope>
    <source>
        <strain evidence="10 11">ITR2</strain>
    </source>
</reference>
<dbReference type="EMBL" id="JAEQNB010000004">
    <property type="protein sequence ID" value="MBL0387842.1"/>
    <property type="molecule type" value="Genomic_DNA"/>
</dbReference>
<dbReference type="PANTHER" id="PTHR46566">
    <property type="entry name" value="1-PHOSPHOFRUCTOKINASE-RELATED"/>
    <property type="match status" value="1"/>
</dbReference>
<protein>
    <recommendedName>
        <fullName evidence="7">Tagatose-6-phosphate kinase</fullName>
        <ecNumber evidence="7">2.7.1.144</ecNumber>
    </recommendedName>
</protein>
<keyword evidence="3 7" id="KW-0547">Nucleotide-binding</keyword>
<dbReference type="Proteomes" id="UP000602284">
    <property type="component" value="Unassembled WGS sequence"/>
</dbReference>